<dbReference type="STRING" id="228405.HNE_3157"/>
<feature type="chain" id="PRO_5004169509" description="Lipoprotein" evidence="1">
    <location>
        <begin position="35"/>
        <end position="627"/>
    </location>
</feature>
<dbReference type="KEGG" id="hne:HNE_3157"/>
<name>Q0BXG1_HYPNA</name>
<protein>
    <recommendedName>
        <fullName evidence="4">Lipoprotein</fullName>
    </recommendedName>
</protein>
<dbReference type="eggNOG" id="COG4805">
    <property type="taxonomic scope" value="Bacteria"/>
</dbReference>
<keyword evidence="1" id="KW-0732">Signal</keyword>
<dbReference type="PANTHER" id="PTHR33361">
    <property type="entry name" value="GLR0591 PROTEIN"/>
    <property type="match status" value="1"/>
</dbReference>
<gene>
    <name evidence="2" type="ordered locus">HNE_3157</name>
</gene>
<dbReference type="Pfam" id="PF05960">
    <property type="entry name" value="DUF885"/>
    <property type="match status" value="1"/>
</dbReference>
<dbReference type="EMBL" id="CP000158">
    <property type="protein sequence ID" value="ABI76608.1"/>
    <property type="molecule type" value="Genomic_DNA"/>
</dbReference>
<feature type="signal peptide" evidence="1">
    <location>
        <begin position="1"/>
        <end position="34"/>
    </location>
</feature>
<dbReference type="Proteomes" id="UP000001959">
    <property type="component" value="Chromosome"/>
</dbReference>
<dbReference type="InterPro" id="IPR010281">
    <property type="entry name" value="DUF885"/>
</dbReference>
<sequence length="627" mass="68176">MLAVTGRRTASLLPAGLCTALLMAVLPVACTPRADPEGTPRRVAREIEQTLTTVAQNEVTRDPELATRLGLAQADAGFAYNRHLTDRSQAAYERARLSRLETRDLLVRITRPARGSALARHLDTLIAAHETAETLFMGGYGASGLAASYPYVADHTRGAYLDVPDLLARFHPLRTPADARAFADRMAQFADAIEDDRRRLESDARAGVVPPAPVLRRMQALAATAAAQPPELSPPVVTFENLTPGIRDLEPAERDRLIAQVRRLAADRVQPAYAAFADSLGTLANTAPELPGAWQLPEGTEYYAAALKAYTGDDAAAAGLHERGKLEVDALLAETGRALAALGLVEGSVGERLAILAAQPEQIYPDTEEGRAALIGRILAHTDRAAAAIPEQFDFTMPERAGLRAVPPEFAAFLPPAAYLPRSLSGSTPARVEINLARMNDWPDFSLAVTAFHELVPGHHLESSAARSAAELPLARQMVWNVAYGEGWASYAETLADELGLYSSDPLSRIGYLQSMLLRAAGLVADTGIHNERWTRDQAIAYLTETVGLSPERSADEVDRYTVRPGYAAAYWLGRERILDLRERAIRVLGPRFDPKAFHRVILAGGPRPLSMVEEDVTRWYTEQVEN</sequence>
<accession>Q0BXG1</accession>
<keyword evidence="3" id="KW-1185">Reference proteome</keyword>
<evidence type="ECO:0000313" key="2">
    <source>
        <dbReference type="EMBL" id="ABI76608.1"/>
    </source>
</evidence>
<reference evidence="2 3" key="1">
    <citation type="journal article" date="2006" name="J. Bacteriol.">
        <title>Comparative genomic evidence for a close relationship between the dimorphic prosthecate bacteria Hyphomonas neptunium and Caulobacter crescentus.</title>
        <authorList>
            <person name="Badger J.H."/>
            <person name="Hoover T.R."/>
            <person name="Brun Y.V."/>
            <person name="Weiner R.M."/>
            <person name="Laub M.T."/>
            <person name="Alexandre G."/>
            <person name="Mrazek J."/>
            <person name="Ren Q."/>
            <person name="Paulsen I.T."/>
            <person name="Nelson K.E."/>
            <person name="Khouri H.M."/>
            <person name="Radune D."/>
            <person name="Sosa J."/>
            <person name="Dodson R.J."/>
            <person name="Sullivan S.A."/>
            <person name="Rosovitz M.J."/>
            <person name="Madupu R."/>
            <person name="Brinkac L.M."/>
            <person name="Durkin A.S."/>
            <person name="Daugherty S.C."/>
            <person name="Kothari S.P."/>
            <person name="Giglio M.G."/>
            <person name="Zhou L."/>
            <person name="Haft D.H."/>
            <person name="Selengut J.D."/>
            <person name="Davidsen T.M."/>
            <person name="Yang Q."/>
            <person name="Zafar N."/>
            <person name="Ward N.L."/>
        </authorList>
    </citation>
    <scope>NUCLEOTIDE SEQUENCE [LARGE SCALE GENOMIC DNA]</scope>
    <source>
        <strain evidence="2 3">ATCC 15444</strain>
    </source>
</reference>
<evidence type="ECO:0000313" key="3">
    <source>
        <dbReference type="Proteomes" id="UP000001959"/>
    </source>
</evidence>
<dbReference type="AlphaFoldDB" id="Q0BXG1"/>
<dbReference type="PANTHER" id="PTHR33361:SF2">
    <property type="entry name" value="DUF885 DOMAIN-CONTAINING PROTEIN"/>
    <property type="match status" value="1"/>
</dbReference>
<dbReference type="HOGENOM" id="CLU_018914_0_0_5"/>
<proteinExistence type="predicted"/>
<evidence type="ECO:0000256" key="1">
    <source>
        <dbReference type="SAM" id="SignalP"/>
    </source>
</evidence>
<evidence type="ECO:0008006" key="4">
    <source>
        <dbReference type="Google" id="ProtNLM"/>
    </source>
</evidence>
<organism evidence="2 3">
    <name type="scientific">Hyphomonas neptunium (strain ATCC 15444)</name>
    <dbReference type="NCBI Taxonomy" id="228405"/>
    <lineage>
        <taxon>Bacteria</taxon>
        <taxon>Pseudomonadati</taxon>
        <taxon>Pseudomonadota</taxon>
        <taxon>Alphaproteobacteria</taxon>
        <taxon>Hyphomonadales</taxon>
        <taxon>Hyphomonadaceae</taxon>
        <taxon>Hyphomonas</taxon>
    </lineage>
</organism>